<dbReference type="PROSITE" id="PS50022">
    <property type="entry name" value="FA58C_3"/>
    <property type="match status" value="1"/>
</dbReference>
<reference evidence="2" key="1">
    <citation type="submission" date="2022-01" db="UniProtKB">
        <authorList>
            <consortium name="EnsemblMetazoa"/>
        </authorList>
    </citation>
    <scope>IDENTIFICATION</scope>
</reference>
<dbReference type="InterPro" id="IPR008979">
    <property type="entry name" value="Galactose-bd-like_sf"/>
</dbReference>
<name>A0A8I6S5X8_CIMLE</name>
<proteinExistence type="predicted"/>
<dbReference type="Proteomes" id="UP000494040">
    <property type="component" value="Unassembled WGS sequence"/>
</dbReference>
<organism evidence="2 3">
    <name type="scientific">Cimex lectularius</name>
    <name type="common">Bed bug</name>
    <name type="synonym">Acanthia lectularia</name>
    <dbReference type="NCBI Taxonomy" id="79782"/>
    <lineage>
        <taxon>Eukaryota</taxon>
        <taxon>Metazoa</taxon>
        <taxon>Ecdysozoa</taxon>
        <taxon>Arthropoda</taxon>
        <taxon>Hexapoda</taxon>
        <taxon>Insecta</taxon>
        <taxon>Pterygota</taxon>
        <taxon>Neoptera</taxon>
        <taxon>Paraneoptera</taxon>
        <taxon>Hemiptera</taxon>
        <taxon>Heteroptera</taxon>
        <taxon>Panheteroptera</taxon>
        <taxon>Cimicomorpha</taxon>
        <taxon>Cimicidae</taxon>
        <taxon>Cimex</taxon>
    </lineage>
</organism>
<dbReference type="InterPro" id="IPR000421">
    <property type="entry name" value="FA58C"/>
</dbReference>
<feature type="domain" description="F5/8 type C" evidence="1">
    <location>
        <begin position="1"/>
        <end position="60"/>
    </location>
</feature>
<evidence type="ECO:0000259" key="1">
    <source>
        <dbReference type="PROSITE" id="PS50022"/>
    </source>
</evidence>
<dbReference type="GeneID" id="106670521"/>
<dbReference type="Pfam" id="PF00754">
    <property type="entry name" value="F5_F8_type_C"/>
    <property type="match status" value="1"/>
</dbReference>
<dbReference type="RefSeq" id="XP_014256443.1">
    <property type="nucleotide sequence ID" value="XM_014400957.2"/>
</dbReference>
<dbReference type="Gene3D" id="2.60.120.260">
    <property type="entry name" value="Galactose-binding domain-like"/>
    <property type="match status" value="1"/>
</dbReference>
<evidence type="ECO:0000313" key="2">
    <source>
        <dbReference type="EnsemblMetazoa" id="XP_014256443.1"/>
    </source>
</evidence>
<accession>A0A8I6S5X8</accession>
<evidence type="ECO:0000313" key="3">
    <source>
        <dbReference type="Proteomes" id="UP000494040"/>
    </source>
</evidence>
<dbReference type="OrthoDB" id="10250488at2759"/>
<protein>
    <recommendedName>
        <fullName evidence="1">F5/8 type C domain-containing protein</fullName>
    </recommendedName>
</protein>
<keyword evidence="3" id="KW-1185">Reference proteome</keyword>
<sequence length="132" mass="15014">MDLINNISVSSVLNRDSKTFGKKNIIDGSSDTCWHSAEGTPQWVKFSFKEDVTIKGFEIQFQGGFAGKQCTFKNHTAHNEEEQFYSEDINGVQKFLLTKPMAGNIFSFHFETSTDFFGRIVIYGVKFLFDDS</sequence>
<dbReference type="AlphaFoldDB" id="A0A8I6S5X8"/>
<dbReference type="OMA" id="FFGRITV"/>
<dbReference type="SUPFAM" id="SSF49785">
    <property type="entry name" value="Galactose-binding domain-like"/>
    <property type="match status" value="1"/>
</dbReference>
<dbReference type="EnsemblMetazoa" id="XM_014400957.2">
    <property type="protein sequence ID" value="XP_014256443.1"/>
    <property type="gene ID" value="LOC106670521"/>
</dbReference>
<dbReference type="KEGG" id="clec:106670521"/>